<name>A0A0F9X0D0_9ZZZZ</name>
<dbReference type="AlphaFoldDB" id="A0A0F9X0D0"/>
<dbReference type="InterPro" id="IPR027408">
    <property type="entry name" value="PNPase/RNase_PH_dom_sf"/>
</dbReference>
<dbReference type="PANTHER" id="PTHR11252:SF0">
    <property type="entry name" value="POLYRIBONUCLEOTIDE NUCLEOTIDYLTRANSFERASE 1, MITOCHONDRIAL"/>
    <property type="match status" value="1"/>
</dbReference>
<dbReference type="FunFam" id="3.30.1370.10:FF:000001">
    <property type="entry name" value="Polyribonucleotide nucleotidyltransferase"/>
    <property type="match status" value="1"/>
</dbReference>
<dbReference type="InterPro" id="IPR004088">
    <property type="entry name" value="KH_dom_type_1"/>
</dbReference>
<dbReference type="SUPFAM" id="SSF46915">
    <property type="entry name" value="Polynucleotide phosphorylase/guanosine pentaphosphate synthase (PNPase/GPSI), domain 3"/>
    <property type="match status" value="1"/>
</dbReference>
<dbReference type="Gene3D" id="3.30.230.70">
    <property type="entry name" value="GHMP Kinase, N-terminal domain"/>
    <property type="match status" value="2"/>
</dbReference>
<evidence type="ECO:0000256" key="3">
    <source>
        <dbReference type="ARBA" id="ARBA00022490"/>
    </source>
</evidence>
<dbReference type="InterPro" id="IPR001247">
    <property type="entry name" value="ExoRNase_PH_dom1"/>
</dbReference>
<dbReference type="InterPro" id="IPR003029">
    <property type="entry name" value="S1_domain"/>
</dbReference>
<dbReference type="InterPro" id="IPR036345">
    <property type="entry name" value="ExoRNase_PH_dom2_sf"/>
</dbReference>
<dbReference type="GO" id="GO:0005829">
    <property type="term" value="C:cytosol"/>
    <property type="evidence" value="ECO:0007669"/>
    <property type="project" value="TreeGrafter"/>
</dbReference>
<dbReference type="FunFam" id="2.40.50.140:FF:000189">
    <property type="entry name" value="Polyribonucleotide nucleotidyltransferase, putative"/>
    <property type="match status" value="1"/>
</dbReference>
<accession>A0A0F9X0D0</accession>
<dbReference type="NCBIfam" id="NF008805">
    <property type="entry name" value="PRK11824.1"/>
    <property type="match status" value="1"/>
</dbReference>
<dbReference type="Pfam" id="PF00013">
    <property type="entry name" value="KH_1"/>
    <property type="match status" value="1"/>
</dbReference>
<dbReference type="PIRSF" id="PIRSF005499">
    <property type="entry name" value="PNPase"/>
    <property type="match status" value="1"/>
</dbReference>
<evidence type="ECO:0000256" key="4">
    <source>
        <dbReference type="ARBA" id="ARBA00022679"/>
    </source>
</evidence>
<dbReference type="EMBL" id="LAZR01000166">
    <property type="protein sequence ID" value="KKN84808.1"/>
    <property type="molecule type" value="Genomic_DNA"/>
</dbReference>
<dbReference type="NCBIfam" id="TIGR03591">
    <property type="entry name" value="polynuc_phos"/>
    <property type="match status" value="1"/>
</dbReference>
<dbReference type="Pfam" id="PF00575">
    <property type="entry name" value="S1"/>
    <property type="match status" value="1"/>
</dbReference>
<keyword evidence="4" id="KW-0808">Transferase</keyword>
<dbReference type="SUPFAM" id="SSF54211">
    <property type="entry name" value="Ribosomal protein S5 domain 2-like"/>
    <property type="match status" value="2"/>
</dbReference>
<dbReference type="GO" id="GO:0046872">
    <property type="term" value="F:metal ion binding"/>
    <property type="evidence" value="ECO:0007669"/>
    <property type="project" value="UniProtKB-KW"/>
</dbReference>
<dbReference type="GO" id="GO:0004654">
    <property type="term" value="F:polyribonucleotide nucleotidyltransferase activity"/>
    <property type="evidence" value="ECO:0007669"/>
    <property type="project" value="UniProtKB-EC"/>
</dbReference>
<dbReference type="GO" id="GO:0006402">
    <property type="term" value="P:mRNA catabolic process"/>
    <property type="evidence" value="ECO:0007669"/>
    <property type="project" value="InterPro"/>
</dbReference>
<dbReference type="Pfam" id="PF03726">
    <property type="entry name" value="PNPase"/>
    <property type="match status" value="1"/>
</dbReference>
<dbReference type="CDD" id="cd04472">
    <property type="entry name" value="S1_PNPase"/>
    <property type="match status" value="1"/>
</dbReference>
<dbReference type="InterPro" id="IPR015848">
    <property type="entry name" value="PNPase_PH_RNA-bd_bac/org-type"/>
</dbReference>
<keyword evidence="6" id="KW-0479">Metal-binding</keyword>
<keyword evidence="3" id="KW-0963">Cytoplasm</keyword>
<evidence type="ECO:0000313" key="10">
    <source>
        <dbReference type="EMBL" id="KKN84808.1"/>
    </source>
</evidence>
<dbReference type="GO" id="GO:0006396">
    <property type="term" value="P:RNA processing"/>
    <property type="evidence" value="ECO:0007669"/>
    <property type="project" value="InterPro"/>
</dbReference>
<keyword evidence="8" id="KW-0694">RNA-binding</keyword>
<dbReference type="Pfam" id="PF01138">
    <property type="entry name" value="RNase_PH"/>
    <property type="match status" value="2"/>
</dbReference>
<organism evidence="10">
    <name type="scientific">marine sediment metagenome</name>
    <dbReference type="NCBI Taxonomy" id="412755"/>
    <lineage>
        <taxon>unclassified sequences</taxon>
        <taxon>metagenomes</taxon>
        <taxon>ecological metagenomes</taxon>
    </lineage>
</organism>
<dbReference type="PROSITE" id="PS50084">
    <property type="entry name" value="KH_TYPE_1"/>
    <property type="match status" value="1"/>
</dbReference>
<dbReference type="SUPFAM" id="SSF55666">
    <property type="entry name" value="Ribonuclease PH domain 2-like"/>
    <property type="match status" value="2"/>
</dbReference>
<evidence type="ECO:0000256" key="6">
    <source>
        <dbReference type="ARBA" id="ARBA00022723"/>
    </source>
</evidence>
<dbReference type="InterPro" id="IPR012162">
    <property type="entry name" value="PNPase"/>
</dbReference>
<proteinExistence type="inferred from homology"/>
<dbReference type="Gene3D" id="3.30.1370.10">
    <property type="entry name" value="K Homology domain, type 1"/>
    <property type="match status" value="1"/>
</dbReference>
<evidence type="ECO:0000256" key="5">
    <source>
        <dbReference type="ARBA" id="ARBA00022695"/>
    </source>
</evidence>
<dbReference type="CDD" id="cd11364">
    <property type="entry name" value="RNase_PH_PNPase_2"/>
    <property type="match status" value="1"/>
</dbReference>
<dbReference type="FunFam" id="3.30.230.70:FF:000002">
    <property type="entry name" value="Polyribonucleotide nucleotidyltransferase"/>
    <property type="match status" value="1"/>
</dbReference>
<dbReference type="InterPro" id="IPR012340">
    <property type="entry name" value="NA-bd_OB-fold"/>
</dbReference>
<dbReference type="HAMAP" id="MF_01595">
    <property type="entry name" value="PNPase"/>
    <property type="match status" value="1"/>
</dbReference>
<dbReference type="Pfam" id="PF03725">
    <property type="entry name" value="RNase_PH_C"/>
    <property type="match status" value="1"/>
</dbReference>
<evidence type="ECO:0000256" key="2">
    <source>
        <dbReference type="ARBA" id="ARBA00012416"/>
    </source>
</evidence>
<dbReference type="PANTHER" id="PTHR11252">
    <property type="entry name" value="POLYRIBONUCLEOTIDE NUCLEOTIDYLTRANSFERASE"/>
    <property type="match status" value="1"/>
</dbReference>
<dbReference type="SMART" id="SM00322">
    <property type="entry name" value="KH"/>
    <property type="match status" value="1"/>
</dbReference>
<sequence>MAVVKVEKEIAGRTLTLETGKVANQAHGAVWVQYGDTVVLSTVLTAPPTREIDFFPLYVDYRENRYAAGKVPGGFFKREGRPSTKEILTMRMIDRPIRPLFPKDFMDEVQIQCMVLSTDNQNDPDLLAMIGSSAALALSPAPFKGPIGVAKVGYVDGKHVVNPTHDELENSSMCLLVAGPDDLNMMELEGDQVSEDVVADGVAKALKASHQVIELINELVAARGVEKSFEATELPAELLTLVQDKVGDRIGQAKRIAAKTERSDALSALRDELLAELCPEGVDEPAFTSGQVKEAFFRVEGKIQRRMILDGTRPDGRAVDEVRPLDIEVGMLPRTHGSAIFARGETQALVTTTLGTPRDEQIIDGLLEEYKKRFMLHYNFPPFSVGEIRPIRGPGRREIGHGALAEKSLEPIMPEVQDFPYTVRLVADMLGSNGSTSMATVCGGTMALMDAGVPIKAPVAGISVGMVSDGDEYVLLTDILGEEDFHGDMDFKVAGTRDGITGIQLDMKAPGLPHSRVVEALAQAKTARHHILDAMEAVLAKPRDEINQYAPRMLTIQINPEKIGKVIGPGGKTINRIQDETGAKIDIEDDGTIFISSAKADAAEKARAEIEGLTAEAIVGKLYTGKVVSVRDFGAFVEILPGQDGLIHVSELDNKYVKNVTDVMDVGDTVTAKVIAIDNQGRIKLSRKAALAEQEETKG</sequence>
<dbReference type="EC" id="2.7.7.8" evidence="2"/>
<comment type="caution">
    <text evidence="10">The sequence shown here is derived from an EMBL/GenBank/DDBJ whole genome shotgun (WGS) entry which is preliminary data.</text>
</comment>
<dbReference type="PROSITE" id="PS50126">
    <property type="entry name" value="S1"/>
    <property type="match status" value="1"/>
</dbReference>
<evidence type="ECO:0000256" key="1">
    <source>
        <dbReference type="ARBA" id="ARBA00007404"/>
    </source>
</evidence>
<dbReference type="CDD" id="cd11363">
    <property type="entry name" value="RNase_PH_PNPase_1"/>
    <property type="match status" value="1"/>
</dbReference>
<dbReference type="InterPro" id="IPR036612">
    <property type="entry name" value="KH_dom_type_1_sf"/>
</dbReference>
<dbReference type="SMART" id="SM00316">
    <property type="entry name" value="S1"/>
    <property type="match status" value="1"/>
</dbReference>
<dbReference type="InterPro" id="IPR036456">
    <property type="entry name" value="PNPase_PH_RNA-bd_sf"/>
</dbReference>
<keyword evidence="7" id="KW-0460">Magnesium</keyword>
<dbReference type="FunFam" id="3.30.230.70:FF:000001">
    <property type="entry name" value="Polyribonucleotide nucleotidyltransferase"/>
    <property type="match status" value="1"/>
</dbReference>
<evidence type="ECO:0000259" key="9">
    <source>
        <dbReference type="PROSITE" id="PS50126"/>
    </source>
</evidence>
<dbReference type="GO" id="GO:0003723">
    <property type="term" value="F:RNA binding"/>
    <property type="evidence" value="ECO:0007669"/>
    <property type="project" value="UniProtKB-KW"/>
</dbReference>
<feature type="domain" description="S1 motif" evidence="9">
    <location>
        <begin position="620"/>
        <end position="688"/>
    </location>
</feature>
<comment type="similarity">
    <text evidence="1">Belongs to the polyribonucleotide nucleotidyltransferase family.</text>
</comment>
<evidence type="ECO:0000256" key="8">
    <source>
        <dbReference type="ARBA" id="ARBA00022884"/>
    </source>
</evidence>
<protein>
    <recommendedName>
        <fullName evidence="2">polyribonucleotide nucleotidyltransferase</fullName>
        <ecNumber evidence="2">2.7.7.8</ecNumber>
    </recommendedName>
</protein>
<dbReference type="InterPro" id="IPR015847">
    <property type="entry name" value="ExoRNase_PH_dom2"/>
</dbReference>
<dbReference type="InterPro" id="IPR004087">
    <property type="entry name" value="KH_dom"/>
</dbReference>
<dbReference type="CDD" id="cd02393">
    <property type="entry name" value="KH-I_PNPase"/>
    <property type="match status" value="1"/>
</dbReference>
<gene>
    <name evidence="10" type="ORF">LCGC14_0284720</name>
</gene>
<dbReference type="SUPFAM" id="SSF54791">
    <property type="entry name" value="Eukaryotic type KH-domain (KH-domain type I)"/>
    <property type="match status" value="1"/>
</dbReference>
<dbReference type="Gene3D" id="2.40.50.140">
    <property type="entry name" value="Nucleic acid-binding proteins"/>
    <property type="match status" value="1"/>
</dbReference>
<dbReference type="SUPFAM" id="SSF50249">
    <property type="entry name" value="Nucleic acid-binding proteins"/>
    <property type="match status" value="1"/>
</dbReference>
<keyword evidence="5" id="KW-0548">Nucleotidyltransferase</keyword>
<dbReference type="InterPro" id="IPR020568">
    <property type="entry name" value="Ribosomal_Su5_D2-typ_SF"/>
</dbReference>
<evidence type="ECO:0000256" key="7">
    <source>
        <dbReference type="ARBA" id="ARBA00022842"/>
    </source>
</evidence>
<reference evidence="10" key="1">
    <citation type="journal article" date="2015" name="Nature">
        <title>Complex archaea that bridge the gap between prokaryotes and eukaryotes.</title>
        <authorList>
            <person name="Spang A."/>
            <person name="Saw J.H."/>
            <person name="Jorgensen S.L."/>
            <person name="Zaremba-Niedzwiedzka K."/>
            <person name="Martijn J."/>
            <person name="Lind A.E."/>
            <person name="van Eijk R."/>
            <person name="Schleper C."/>
            <person name="Guy L."/>
            <person name="Ettema T.J."/>
        </authorList>
    </citation>
    <scope>NUCLEOTIDE SEQUENCE</scope>
</reference>
<dbReference type="GO" id="GO:0000175">
    <property type="term" value="F:3'-5'-RNA exonuclease activity"/>
    <property type="evidence" value="ECO:0007669"/>
    <property type="project" value="TreeGrafter"/>
</dbReference>